<evidence type="ECO:0000256" key="4">
    <source>
        <dbReference type="ARBA" id="ARBA00023270"/>
    </source>
</evidence>
<feature type="active site" description="Schiff-base intermediate with acetaldehyde" evidence="7">
    <location>
        <position position="159"/>
    </location>
</feature>
<evidence type="ECO:0000256" key="6">
    <source>
        <dbReference type="ARBA" id="ARBA00056337"/>
    </source>
</evidence>
<dbReference type="GO" id="GO:0009264">
    <property type="term" value="P:deoxyribonucleotide catabolic process"/>
    <property type="evidence" value="ECO:0007669"/>
    <property type="project" value="UniProtKB-UniRule"/>
</dbReference>
<name>A0A1I2U2Z9_9FIRM</name>
<evidence type="ECO:0000313" key="8">
    <source>
        <dbReference type="EMBL" id="SFG71545.1"/>
    </source>
</evidence>
<comment type="function">
    <text evidence="6 7">Catalyzes a reversible aldol reaction between acetaldehyde and D-glyceraldehyde 3-phosphate to generate 2-deoxy-D-ribose 5-phosphate.</text>
</comment>
<dbReference type="InterPro" id="IPR011343">
    <property type="entry name" value="DeoC"/>
</dbReference>
<evidence type="ECO:0000256" key="1">
    <source>
        <dbReference type="ARBA" id="ARBA00010936"/>
    </source>
</evidence>
<dbReference type="PIRSF" id="PIRSF001357">
    <property type="entry name" value="DeoC"/>
    <property type="match status" value="1"/>
</dbReference>
<dbReference type="OrthoDB" id="9778711at2"/>
<keyword evidence="3 7" id="KW-0456">Lyase</keyword>
<dbReference type="PANTHER" id="PTHR10889">
    <property type="entry name" value="DEOXYRIBOSE-PHOSPHATE ALDOLASE"/>
    <property type="match status" value="1"/>
</dbReference>
<dbReference type="NCBIfam" id="TIGR00126">
    <property type="entry name" value="deoC"/>
    <property type="match status" value="1"/>
</dbReference>
<proteinExistence type="inferred from homology"/>
<comment type="similarity">
    <text evidence="1 7">Belongs to the DeoC/FbaB aldolase family. DeoC type 1 subfamily.</text>
</comment>
<comment type="subcellular location">
    <subcellularLocation>
        <location evidence="7">Cytoplasm</location>
    </subcellularLocation>
</comment>
<dbReference type="UniPathway" id="UPA00002">
    <property type="reaction ID" value="UER00468"/>
</dbReference>
<dbReference type="InterPro" id="IPR002915">
    <property type="entry name" value="DeoC/FbaB/LacD_aldolase"/>
</dbReference>
<sequence length="224" mass="23240">MISAQELAGLIDHTLLKPVATSIDIIKLCAEAKEYGFAAVCVNPFYVPLAKEQLNGSAVAVCAVAGFPLGAASIKSKAFEADKAVRSGAGEIDMVINIGALKEHRDELVLADIAAVVEAVHAVNPDGLVKVIIETCFLTAEEKIRACLLAERGGARFVKTSTGFGSGGATVEDVALMRQTVGQQIGVKASGGIKTLHQALMLIEAGANRIGASAGVEILKEMKL</sequence>
<dbReference type="PANTHER" id="PTHR10889:SF1">
    <property type="entry name" value="DEOXYRIBOSE-PHOSPHATE ALDOLASE"/>
    <property type="match status" value="1"/>
</dbReference>
<dbReference type="STRING" id="341036.SAMN05660649_02476"/>
<keyword evidence="9" id="KW-1185">Reference proteome</keyword>
<dbReference type="InterPro" id="IPR013785">
    <property type="entry name" value="Aldolase_TIM"/>
</dbReference>
<organism evidence="8 9">
    <name type="scientific">Desulfotruncus arcticus DSM 17038</name>
    <dbReference type="NCBI Taxonomy" id="1121424"/>
    <lineage>
        <taxon>Bacteria</taxon>
        <taxon>Bacillati</taxon>
        <taxon>Bacillota</taxon>
        <taxon>Clostridia</taxon>
        <taxon>Eubacteriales</taxon>
        <taxon>Desulfallaceae</taxon>
        <taxon>Desulfotruncus</taxon>
    </lineage>
</organism>
<feature type="active site" description="Proton donor/acceptor" evidence="7">
    <location>
        <position position="188"/>
    </location>
</feature>
<feature type="active site" description="Proton donor/acceptor" evidence="7">
    <location>
        <position position="93"/>
    </location>
</feature>
<dbReference type="CDD" id="cd00959">
    <property type="entry name" value="DeoC"/>
    <property type="match status" value="1"/>
</dbReference>
<comment type="pathway">
    <text evidence="7">Carbohydrate degradation; 2-deoxy-D-ribose 1-phosphate degradation; D-glyceraldehyde 3-phosphate and acetaldehyde from 2-deoxy-alpha-D-ribose 1-phosphate: step 2/2.</text>
</comment>
<dbReference type="GO" id="GO:0006018">
    <property type="term" value="P:2-deoxyribose 1-phosphate catabolic process"/>
    <property type="evidence" value="ECO:0007669"/>
    <property type="project" value="UniProtKB-UniRule"/>
</dbReference>
<gene>
    <name evidence="7" type="primary">deoC</name>
    <name evidence="8" type="ORF">SAMN05660649_02476</name>
</gene>
<dbReference type="SMART" id="SM01133">
    <property type="entry name" value="DeoC"/>
    <property type="match status" value="1"/>
</dbReference>
<evidence type="ECO:0000313" key="9">
    <source>
        <dbReference type="Proteomes" id="UP000199337"/>
    </source>
</evidence>
<dbReference type="GO" id="GO:0016052">
    <property type="term" value="P:carbohydrate catabolic process"/>
    <property type="evidence" value="ECO:0007669"/>
    <property type="project" value="TreeGrafter"/>
</dbReference>
<dbReference type="GO" id="GO:0004139">
    <property type="term" value="F:deoxyribose-phosphate aldolase activity"/>
    <property type="evidence" value="ECO:0007669"/>
    <property type="project" value="UniProtKB-UniRule"/>
</dbReference>
<dbReference type="EC" id="4.1.2.4" evidence="7"/>
<reference evidence="9" key="1">
    <citation type="submission" date="2016-10" db="EMBL/GenBank/DDBJ databases">
        <authorList>
            <person name="Varghese N."/>
            <person name="Submissions S."/>
        </authorList>
    </citation>
    <scope>NUCLEOTIDE SEQUENCE [LARGE SCALE GENOMIC DNA]</scope>
    <source>
        <strain evidence="9">DSM 17038</strain>
    </source>
</reference>
<protein>
    <recommendedName>
        <fullName evidence="7">Deoxyribose-phosphate aldolase</fullName>
        <shortName evidence="7">DERA</shortName>
        <ecNumber evidence="7">4.1.2.4</ecNumber>
    </recommendedName>
    <alternativeName>
        <fullName evidence="7">2-deoxy-D-ribose 5-phosphate aldolase</fullName>
    </alternativeName>
    <alternativeName>
        <fullName evidence="7">Phosphodeoxyriboaldolase</fullName>
        <shortName evidence="7">Deoxyriboaldolase</shortName>
    </alternativeName>
</protein>
<dbReference type="AlphaFoldDB" id="A0A1I2U2Z9"/>
<comment type="catalytic activity">
    <reaction evidence="5 7">
        <text>2-deoxy-D-ribose 5-phosphate = D-glyceraldehyde 3-phosphate + acetaldehyde</text>
        <dbReference type="Rhea" id="RHEA:12821"/>
        <dbReference type="ChEBI" id="CHEBI:15343"/>
        <dbReference type="ChEBI" id="CHEBI:59776"/>
        <dbReference type="ChEBI" id="CHEBI:62877"/>
        <dbReference type="EC" id="4.1.2.4"/>
    </reaction>
</comment>
<dbReference type="SUPFAM" id="SSF51569">
    <property type="entry name" value="Aldolase"/>
    <property type="match status" value="1"/>
</dbReference>
<dbReference type="Gene3D" id="3.20.20.70">
    <property type="entry name" value="Aldolase class I"/>
    <property type="match status" value="1"/>
</dbReference>
<keyword evidence="2 7" id="KW-0963">Cytoplasm</keyword>
<evidence type="ECO:0000256" key="5">
    <source>
        <dbReference type="ARBA" id="ARBA00048791"/>
    </source>
</evidence>
<evidence type="ECO:0000256" key="3">
    <source>
        <dbReference type="ARBA" id="ARBA00023239"/>
    </source>
</evidence>
<dbReference type="FunFam" id="3.20.20.70:FF:000044">
    <property type="entry name" value="Deoxyribose-phosphate aldolase"/>
    <property type="match status" value="1"/>
</dbReference>
<accession>A0A1I2U2Z9</accession>
<keyword evidence="4 7" id="KW-0704">Schiff base</keyword>
<dbReference type="GO" id="GO:0005737">
    <property type="term" value="C:cytoplasm"/>
    <property type="evidence" value="ECO:0007669"/>
    <property type="project" value="UniProtKB-SubCell"/>
</dbReference>
<dbReference type="Proteomes" id="UP000199337">
    <property type="component" value="Unassembled WGS sequence"/>
</dbReference>
<dbReference type="EMBL" id="FOOX01000008">
    <property type="protein sequence ID" value="SFG71545.1"/>
    <property type="molecule type" value="Genomic_DNA"/>
</dbReference>
<dbReference type="Pfam" id="PF01791">
    <property type="entry name" value="DeoC"/>
    <property type="match status" value="1"/>
</dbReference>
<evidence type="ECO:0000256" key="7">
    <source>
        <dbReference type="HAMAP-Rule" id="MF_00114"/>
    </source>
</evidence>
<dbReference type="InterPro" id="IPR028581">
    <property type="entry name" value="DeoC_typeI"/>
</dbReference>
<dbReference type="HAMAP" id="MF_00114">
    <property type="entry name" value="DeoC_type1"/>
    <property type="match status" value="1"/>
</dbReference>
<evidence type="ECO:0000256" key="2">
    <source>
        <dbReference type="ARBA" id="ARBA00022490"/>
    </source>
</evidence>